<dbReference type="GO" id="GO:0006508">
    <property type="term" value="P:proteolysis"/>
    <property type="evidence" value="ECO:0007669"/>
    <property type="project" value="UniProtKB-KW"/>
</dbReference>
<feature type="domain" description="PDZ" evidence="4">
    <location>
        <begin position="200"/>
        <end position="292"/>
    </location>
</feature>
<proteinExistence type="inferred from homology"/>
<dbReference type="Pfam" id="PF13180">
    <property type="entry name" value="PDZ_2"/>
    <property type="match status" value="1"/>
</dbReference>
<dbReference type="InterPro" id="IPR009003">
    <property type="entry name" value="Peptidase_S1_PA"/>
</dbReference>
<dbReference type="PROSITE" id="PS50106">
    <property type="entry name" value="PDZ"/>
    <property type="match status" value="1"/>
</dbReference>
<dbReference type="SMART" id="SM00228">
    <property type="entry name" value="PDZ"/>
    <property type="match status" value="1"/>
</dbReference>
<evidence type="ECO:0000256" key="1">
    <source>
        <dbReference type="ARBA" id="ARBA00010541"/>
    </source>
</evidence>
<dbReference type="InterPro" id="IPR001478">
    <property type="entry name" value="PDZ"/>
</dbReference>
<dbReference type="Pfam" id="PF13365">
    <property type="entry name" value="Trypsin_2"/>
    <property type="match status" value="1"/>
</dbReference>
<dbReference type="Gene3D" id="2.30.42.10">
    <property type="match status" value="1"/>
</dbReference>
<gene>
    <name evidence="5" type="ORF">COT51_02490</name>
</gene>
<comment type="caution">
    <text evidence="5">The sequence shown here is derived from an EMBL/GenBank/DDBJ whole genome shotgun (WGS) entry which is preliminary data.</text>
</comment>
<dbReference type="EMBL" id="PEYV01000041">
    <property type="protein sequence ID" value="PIS21498.1"/>
    <property type="molecule type" value="Genomic_DNA"/>
</dbReference>
<dbReference type="SUPFAM" id="SSF50494">
    <property type="entry name" value="Trypsin-like serine proteases"/>
    <property type="match status" value="1"/>
</dbReference>
<evidence type="ECO:0000313" key="6">
    <source>
        <dbReference type="Proteomes" id="UP000231098"/>
    </source>
</evidence>
<dbReference type="Gene3D" id="2.40.10.10">
    <property type="entry name" value="Trypsin-like serine proteases"/>
    <property type="match status" value="2"/>
</dbReference>
<accession>A0A2H0XBM6</accession>
<evidence type="ECO:0000313" key="5">
    <source>
        <dbReference type="EMBL" id="PIS21498.1"/>
    </source>
</evidence>
<dbReference type="InterPro" id="IPR001940">
    <property type="entry name" value="Peptidase_S1C"/>
</dbReference>
<sequence>MVAKASPSVVSIVAKRTSFDPFRGPMVQESGIGTGFVIDKKGTILTNKHVVSDTGTKFTVLSKDGKTYNVLQINLDPSNDLAILKTDATDLDPIELGDSDGIKLGQTVVAIGNALGRFTNTVTKGVVSGIGRGITASASPFSAGEALENVIQTDAALNPGNSGGPLIDLDGRVIGVNVAIASGTENIGFSIPINTIKPVLEEFEKSGKISRPFIGIEYILISKDVALMNSVPEGAYVKSVVTGSAAEEAGLLSGDIITEIDGEKVNDGNPLAKIIQKHKVGDRIQLSVDRNGNAKTLSATLKESATE</sequence>
<dbReference type="AlphaFoldDB" id="A0A2H0XBM6"/>
<dbReference type="InterPro" id="IPR051201">
    <property type="entry name" value="Chloro_Bact_Ser_Proteases"/>
</dbReference>
<evidence type="ECO:0000256" key="3">
    <source>
        <dbReference type="ARBA" id="ARBA00022801"/>
    </source>
</evidence>
<evidence type="ECO:0000259" key="4">
    <source>
        <dbReference type="PROSITE" id="PS50106"/>
    </source>
</evidence>
<dbReference type="GO" id="GO:0004252">
    <property type="term" value="F:serine-type endopeptidase activity"/>
    <property type="evidence" value="ECO:0007669"/>
    <property type="project" value="InterPro"/>
</dbReference>
<reference evidence="6" key="1">
    <citation type="submission" date="2017-09" db="EMBL/GenBank/DDBJ databases">
        <title>Depth-based differentiation of microbial function through sediment-hosted aquifers and enrichment of novel symbionts in the deep terrestrial subsurface.</title>
        <authorList>
            <person name="Probst A.J."/>
            <person name="Ladd B."/>
            <person name="Jarett J.K."/>
            <person name="Geller-Mcgrath D.E."/>
            <person name="Sieber C.M.K."/>
            <person name="Emerson J.B."/>
            <person name="Anantharaman K."/>
            <person name="Thomas B.C."/>
            <person name="Malmstrom R."/>
            <person name="Stieglmeier M."/>
            <person name="Klingl A."/>
            <person name="Woyke T."/>
            <person name="Ryan C.M."/>
            <person name="Banfield J.F."/>
        </authorList>
    </citation>
    <scope>NUCLEOTIDE SEQUENCE [LARGE SCALE GENOMIC DNA]</scope>
</reference>
<evidence type="ECO:0000256" key="2">
    <source>
        <dbReference type="ARBA" id="ARBA00022670"/>
    </source>
</evidence>
<keyword evidence="3" id="KW-0378">Hydrolase</keyword>
<dbReference type="Proteomes" id="UP000231098">
    <property type="component" value="Unassembled WGS sequence"/>
</dbReference>
<dbReference type="PRINTS" id="PR00834">
    <property type="entry name" value="PROTEASES2C"/>
</dbReference>
<protein>
    <recommendedName>
        <fullName evidence="4">PDZ domain-containing protein</fullName>
    </recommendedName>
</protein>
<dbReference type="InterPro" id="IPR036034">
    <property type="entry name" value="PDZ_sf"/>
</dbReference>
<keyword evidence="2" id="KW-0645">Protease</keyword>
<organism evidence="5 6">
    <name type="scientific">candidate division WWE3 bacterium CG08_land_8_20_14_0_20_41_15</name>
    <dbReference type="NCBI Taxonomy" id="1975086"/>
    <lineage>
        <taxon>Bacteria</taxon>
        <taxon>Katanobacteria</taxon>
    </lineage>
</organism>
<name>A0A2H0XBM6_UNCKA</name>
<dbReference type="PANTHER" id="PTHR43343">
    <property type="entry name" value="PEPTIDASE S12"/>
    <property type="match status" value="1"/>
</dbReference>
<dbReference type="PANTHER" id="PTHR43343:SF3">
    <property type="entry name" value="PROTEASE DO-LIKE 8, CHLOROPLASTIC"/>
    <property type="match status" value="1"/>
</dbReference>
<dbReference type="InterPro" id="IPR043504">
    <property type="entry name" value="Peptidase_S1_PA_chymotrypsin"/>
</dbReference>
<dbReference type="SUPFAM" id="SSF50156">
    <property type="entry name" value="PDZ domain-like"/>
    <property type="match status" value="1"/>
</dbReference>
<comment type="similarity">
    <text evidence="1">Belongs to the peptidase S1C family.</text>
</comment>